<evidence type="ECO:0008006" key="3">
    <source>
        <dbReference type="Google" id="ProtNLM"/>
    </source>
</evidence>
<evidence type="ECO:0000256" key="1">
    <source>
        <dbReference type="SAM" id="Phobius"/>
    </source>
</evidence>
<keyword evidence="1" id="KW-0812">Transmembrane</keyword>
<dbReference type="EMBL" id="DTHG01000047">
    <property type="protein sequence ID" value="HGW91681.1"/>
    <property type="molecule type" value="Genomic_DNA"/>
</dbReference>
<protein>
    <recommendedName>
        <fullName evidence="3">DUF456 domain-containing protein</fullName>
    </recommendedName>
</protein>
<dbReference type="AlphaFoldDB" id="A0A7C4Y4W2"/>
<feature type="transmembrane region" description="Helical" evidence="1">
    <location>
        <begin position="74"/>
        <end position="92"/>
    </location>
</feature>
<sequence>MIYFTIFLFLAGIAGSFFHYLPSTTLVFIGIYFYALKDGFNVITKDFILLLAIITAFSVIFDNFFLFFKNLKKARIFLKIFFSIILIVSFFIKIL</sequence>
<keyword evidence="1" id="KW-1133">Transmembrane helix</keyword>
<feature type="transmembrane region" description="Helical" evidence="1">
    <location>
        <begin position="6"/>
        <end position="35"/>
    </location>
</feature>
<reference evidence="2" key="1">
    <citation type="journal article" date="2020" name="mSystems">
        <title>Genome- and Community-Level Interaction Insights into Carbon Utilization and Element Cycling Functions of Hydrothermarchaeota in Hydrothermal Sediment.</title>
        <authorList>
            <person name="Zhou Z."/>
            <person name="Liu Y."/>
            <person name="Xu W."/>
            <person name="Pan J."/>
            <person name="Luo Z.H."/>
            <person name="Li M."/>
        </authorList>
    </citation>
    <scope>NUCLEOTIDE SEQUENCE [LARGE SCALE GENOMIC DNA]</scope>
    <source>
        <strain evidence="2">SpSt-780</strain>
    </source>
</reference>
<proteinExistence type="predicted"/>
<feature type="transmembrane region" description="Helical" evidence="1">
    <location>
        <begin position="47"/>
        <end position="68"/>
    </location>
</feature>
<name>A0A7C4Y4W2_UNCW3</name>
<comment type="caution">
    <text evidence="2">The sequence shown here is derived from an EMBL/GenBank/DDBJ whole genome shotgun (WGS) entry which is preliminary data.</text>
</comment>
<organism evidence="2">
    <name type="scientific">candidate division WOR-3 bacterium</name>
    <dbReference type="NCBI Taxonomy" id="2052148"/>
    <lineage>
        <taxon>Bacteria</taxon>
        <taxon>Bacteria division WOR-3</taxon>
    </lineage>
</organism>
<evidence type="ECO:0000313" key="2">
    <source>
        <dbReference type="EMBL" id="HGW91681.1"/>
    </source>
</evidence>
<keyword evidence="1" id="KW-0472">Membrane</keyword>
<accession>A0A7C4Y4W2</accession>
<gene>
    <name evidence="2" type="ORF">ENV67_03970</name>
</gene>